<keyword evidence="3" id="KW-1185">Reference proteome</keyword>
<gene>
    <name evidence="2" type="ORF">DXC51_12005</name>
</gene>
<dbReference type="Proteomes" id="UP000260812">
    <property type="component" value="Unassembled WGS sequence"/>
</dbReference>
<feature type="signal peptide" evidence="1">
    <location>
        <begin position="1"/>
        <end position="18"/>
    </location>
</feature>
<organism evidence="2 3">
    <name type="scientific">Eisenbergiella massiliensis</name>
    <dbReference type="NCBI Taxonomy" id="1720294"/>
    <lineage>
        <taxon>Bacteria</taxon>
        <taxon>Bacillati</taxon>
        <taxon>Bacillota</taxon>
        <taxon>Clostridia</taxon>
        <taxon>Lachnospirales</taxon>
        <taxon>Lachnospiraceae</taxon>
        <taxon>Eisenbergiella</taxon>
    </lineage>
</organism>
<dbReference type="GeneID" id="97987577"/>
<feature type="chain" id="PRO_5038489186" description="Nucleic acid-binding domain protein" evidence="1">
    <location>
        <begin position="19"/>
        <end position="286"/>
    </location>
</feature>
<name>A0A3E3I4U5_9FIRM</name>
<protein>
    <recommendedName>
        <fullName evidence="4">Nucleic acid-binding domain protein</fullName>
    </recommendedName>
</protein>
<dbReference type="RefSeq" id="WP_021639859.1">
    <property type="nucleotide sequence ID" value="NZ_CANNOQ010000090.1"/>
</dbReference>
<proteinExistence type="predicted"/>
<evidence type="ECO:0000313" key="2">
    <source>
        <dbReference type="EMBL" id="RGE60312.1"/>
    </source>
</evidence>
<dbReference type="AlphaFoldDB" id="A0A3E3I4U5"/>
<keyword evidence="1" id="KW-0732">Signal</keyword>
<evidence type="ECO:0000313" key="3">
    <source>
        <dbReference type="Proteomes" id="UP000260812"/>
    </source>
</evidence>
<reference evidence="2" key="1">
    <citation type="submission" date="2018-08" db="EMBL/GenBank/DDBJ databases">
        <title>A genome reference for cultivated species of the human gut microbiota.</title>
        <authorList>
            <person name="Zou Y."/>
            <person name="Xue W."/>
            <person name="Luo G."/>
        </authorList>
    </citation>
    <scope>NUCLEOTIDE SEQUENCE [LARGE SCALE GENOMIC DNA]</scope>
    <source>
        <strain evidence="2">TF05-5AC</strain>
    </source>
</reference>
<dbReference type="EMBL" id="QVLV01000007">
    <property type="protein sequence ID" value="RGE60312.1"/>
    <property type="molecule type" value="Genomic_DNA"/>
</dbReference>
<accession>A0A3E3I4U5</accession>
<evidence type="ECO:0008006" key="4">
    <source>
        <dbReference type="Google" id="ProtNLM"/>
    </source>
</evidence>
<comment type="caution">
    <text evidence="2">The sequence shown here is derived from an EMBL/GenBank/DDBJ whole genome shotgun (WGS) entry which is preliminary data.</text>
</comment>
<dbReference type="PROSITE" id="PS51257">
    <property type="entry name" value="PROKAR_LIPOPROTEIN"/>
    <property type="match status" value="1"/>
</dbReference>
<evidence type="ECO:0000256" key="1">
    <source>
        <dbReference type="SAM" id="SignalP"/>
    </source>
</evidence>
<sequence>MKKTIVLALALSMALAVAGCAKTGEPAATAASEAVSTTAETAQEESTPAAAVEETTTVAETVTTDSADAAAGVMTYEEYMAADLDSQVVIETYVQAKQSWWEDKATVYSQDKDGAYFLYNMACSEEDYERLVPGTKIRVTGYKSEWSGEIELMDATFEFVEGDEFIADALDVTDMLGTDGLIDHQNQFVTFKGMTVEAAGQDADGNDVAYLYNWDGSGTEGDDLYFNVSYNGETYTFTVESYLCDKTTDVYKAVQSLEIGQTVDMEGFLYWYEGVNPHITSLTVVK</sequence>